<comment type="cofactor">
    <cofactor evidence="12 13">
        <name>Zn(2+)</name>
        <dbReference type="ChEBI" id="CHEBI:29105"/>
    </cofactor>
    <text evidence="12 13">Binds 1 zinc ion per monomer.</text>
</comment>
<feature type="zinc finger region" description="CHC2-type" evidence="12">
    <location>
        <begin position="41"/>
        <end position="65"/>
    </location>
</feature>
<evidence type="ECO:0000256" key="5">
    <source>
        <dbReference type="ARBA" id="ARBA00022705"/>
    </source>
</evidence>
<dbReference type="EC" id="2.7.7.101" evidence="12"/>
<evidence type="ECO:0000256" key="4">
    <source>
        <dbReference type="ARBA" id="ARBA00022695"/>
    </source>
</evidence>
<evidence type="ECO:0000256" key="6">
    <source>
        <dbReference type="ARBA" id="ARBA00022723"/>
    </source>
</evidence>
<dbReference type="EMBL" id="JBHLUE010000006">
    <property type="protein sequence ID" value="MFC0564525.1"/>
    <property type="molecule type" value="Genomic_DNA"/>
</dbReference>
<evidence type="ECO:0000313" key="17">
    <source>
        <dbReference type="Proteomes" id="UP001589894"/>
    </source>
</evidence>
<comment type="function">
    <text evidence="12 13">RNA polymerase that catalyzes the synthesis of short RNA molecules used as primers for DNA polymerase during DNA replication.</text>
</comment>
<dbReference type="PANTHER" id="PTHR30313">
    <property type="entry name" value="DNA PRIMASE"/>
    <property type="match status" value="1"/>
</dbReference>
<evidence type="ECO:0000256" key="9">
    <source>
        <dbReference type="ARBA" id="ARBA00022842"/>
    </source>
</evidence>
<evidence type="ECO:0000256" key="3">
    <source>
        <dbReference type="ARBA" id="ARBA00022679"/>
    </source>
</evidence>
<dbReference type="InterPro" id="IPR006295">
    <property type="entry name" value="DNA_primase_DnaG"/>
</dbReference>
<keyword evidence="6 12" id="KW-0479">Metal-binding</keyword>
<dbReference type="InterPro" id="IPR013264">
    <property type="entry name" value="DNAG_N"/>
</dbReference>
<keyword evidence="9" id="KW-0460">Magnesium</keyword>
<keyword evidence="11 12" id="KW-0804">Transcription</keyword>
<proteinExistence type="inferred from homology"/>
<dbReference type="PIRSF" id="PIRSF002811">
    <property type="entry name" value="DnaG"/>
    <property type="match status" value="1"/>
</dbReference>
<dbReference type="InterPro" id="IPR036977">
    <property type="entry name" value="DNA_primase_Znf_CHC2"/>
</dbReference>
<dbReference type="PROSITE" id="PS50880">
    <property type="entry name" value="TOPRIM"/>
    <property type="match status" value="1"/>
</dbReference>
<comment type="similarity">
    <text evidence="12 13">Belongs to the DnaG primase family.</text>
</comment>
<comment type="caution">
    <text evidence="16">The sequence shown here is derived from an EMBL/GenBank/DDBJ whole genome shotgun (WGS) entry which is preliminary data.</text>
</comment>
<feature type="domain" description="Toprim" evidence="15">
    <location>
        <begin position="263"/>
        <end position="349"/>
    </location>
</feature>
<evidence type="ECO:0000256" key="8">
    <source>
        <dbReference type="ARBA" id="ARBA00022833"/>
    </source>
</evidence>
<keyword evidence="17" id="KW-1185">Reference proteome</keyword>
<dbReference type="SMART" id="SM00766">
    <property type="entry name" value="DnaG_DnaB_bind"/>
    <property type="match status" value="1"/>
</dbReference>
<evidence type="ECO:0000256" key="11">
    <source>
        <dbReference type="ARBA" id="ARBA00023163"/>
    </source>
</evidence>
<organism evidence="16 17">
    <name type="scientific">Plantactinospora siamensis</name>
    <dbReference type="NCBI Taxonomy" id="555372"/>
    <lineage>
        <taxon>Bacteria</taxon>
        <taxon>Bacillati</taxon>
        <taxon>Actinomycetota</taxon>
        <taxon>Actinomycetes</taxon>
        <taxon>Micromonosporales</taxon>
        <taxon>Micromonosporaceae</taxon>
        <taxon>Plantactinospora</taxon>
    </lineage>
</organism>
<dbReference type="Proteomes" id="UP001589894">
    <property type="component" value="Unassembled WGS sequence"/>
</dbReference>
<keyword evidence="4 12" id="KW-0548">Nucleotidyltransferase</keyword>
<dbReference type="InterPro" id="IPR030846">
    <property type="entry name" value="DnaG_bac"/>
</dbReference>
<dbReference type="Pfam" id="PF13662">
    <property type="entry name" value="Toprim_4"/>
    <property type="match status" value="1"/>
</dbReference>
<dbReference type="SUPFAM" id="SSF57783">
    <property type="entry name" value="Zinc beta-ribbon"/>
    <property type="match status" value="1"/>
</dbReference>
<dbReference type="CDD" id="cd03364">
    <property type="entry name" value="TOPRIM_DnaG_primases"/>
    <property type="match status" value="1"/>
</dbReference>
<dbReference type="Gene3D" id="3.90.580.10">
    <property type="entry name" value="Zinc finger, CHC2-type domain"/>
    <property type="match status" value="1"/>
</dbReference>
<name>A0ABV6NUS9_9ACTN</name>
<dbReference type="Gene3D" id="3.40.1360.10">
    <property type="match status" value="1"/>
</dbReference>
<dbReference type="NCBIfam" id="TIGR01391">
    <property type="entry name" value="dnaG"/>
    <property type="match status" value="1"/>
</dbReference>
<evidence type="ECO:0000256" key="2">
    <source>
        <dbReference type="ARBA" id="ARBA00022515"/>
    </source>
</evidence>
<keyword evidence="10 12" id="KW-0238">DNA-binding</keyword>
<dbReference type="SMART" id="SM00400">
    <property type="entry name" value="ZnF_CHCC"/>
    <property type="match status" value="1"/>
</dbReference>
<evidence type="ECO:0000256" key="14">
    <source>
        <dbReference type="SAM" id="MobiDB-lite"/>
    </source>
</evidence>
<dbReference type="RefSeq" id="WP_377337583.1">
    <property type="nucleotide sequence ID" value="NZ_JBHLUE010000006.1"/>
</dbReference>
<dbReference type="Pfam" id="PF10410">
    <property type="entry name" value="DnaB_bind"/>
    <property type="match status" value="1"/>
</dbReference>
<dbReference type="SUPFAM" id="SSF56731">
    <property type="entry name" value="DNA primase core"/>
    <property type="match status" value="1"/>
</dbReference>
<comment type="domain">
    <text evidence="12">Contains an N-terminal zinc-binding domain, a central core domain that contains the primase activity, and a C-terminal DnaB-binding domain.</text>
</comment>
<dbReference type="InterPro" id="IPR006171">
    <property type="entry name" value="TOPRIM_dom"/>
</dbReference>
<evidence type="ECO:0000256" key="12">
    <source>
        <dbReference type="HAMAP-Rule" id="MF_00974"/>
    </source>
</evidence>
<evidence type="ECO:0000256" key="7">
    <source>
        <dbReference type="ARBA" id="ARBA00022771"/>
    </source>
</evidence>
<feature type="compositionally biased region" description="Basic and acidic residues" evidence="14">
    <location>
        <begin position="450"/>
        <end position="466"/>
    </location>
</feature>
<evidence type="ECO:0000256" key="1">
    <source>
        <dbReference type="ARBA" id="ARBA00022478"/>
    </source>
</evidence>
<keyword evidence="2 12" id="KW-0639">Primosome</keyword>
<dbReference type="InterPro" id="IPR050219">
    <property type="entry name" value="DnaG_primase"/>
</dbReference>
<feature type="region of interest" description="Disordered" evidence="14">
    <location>
        <begin position="441"/>
        <end position="471"/>
    </location>
</feature>
<reference evidence="16 17" key="1">
    <citation type="submission" date="2024-09" db="EMBL/GenBank/DDBJ databases">
        <authorList>
            <person name="Sun Q."/>
            <person name="Mori K."/>
        </authorList>
    </citation>
    <scope>NUCLEOTIDE SEQUENCE [LARGE SCALE GENOMIC DNA]</scope>
    <source>
        <strain evidence="16 17">TBRC 2205</strain>
    </source>
</reference>
<keyword evidence="3 12" id="KW-0808">Transferase</keyword>
<gene>
    <name evidence="12 16" type="primary">dnaG</name>
    <name evidence="16" type="ORF">ACFFHU_10305</name>
</gene>
<evidence type="ECO:0000256" key="13">
    <source>
        <dbReference type="PIRNR" id="PIRNR002811"/>
    </source>
</evidence>
<evidence type="ECO:0000256" key="10">
    <source>
        <dbReference type="ARBA" id="ARBA00023125"/>
    </source>
</evidence>
<dbReference type="InterPro" id="IPR034151">
    <property type="entry name" value="TOPRIM_DnaG_bac"/>
</dbReference>
<comment type="catalytic activity">
    <reaction evidence="12">
        <text>ssDNA + n NTP = ssDNA/pppN(pN)n-1 hybrid + (n-1) diphosphate.</text>
        <dbReference type="EC" id="2.7.7.101"/>
    </reaction>
</comment>
<keyword evidence="5 12" id="KW-0235">DNA replication</keyword>
<dbReference type="Pfam" id="PF08278">
    <property type="entry name" value="DnaG_DnaB_bind"/>
    <property type="match status" value="1"/>
</dbReference>
<keyword evidence="8 12" id="KW-0862">Zinc</keyword>
<dbReference type="SMART" id="SM00493">
    <property type="entry name" value="TOPRIM"/>
    <property type="match status" value="1"/>
</dbReference>
<dbReference type="InterPro" id="IPR019475">
    <property type="entry name" value="DNA_primase_DnaB-bd"/>
</dbReference>
<comment type="subunit">
    <text evidence="12">Monomer. Interacts with DnaB.</text>
</comment>
<evidence type="ECO:0000259" key="15">
    <source>
        <dbReference type="PROSITE" id="PS50880"/>
    </source>
</evidence>
<protein>
    <recommendedName>
        <fullName evidence="12 13">DNA primase</fullName>
        <ecNumber evidence="12">2.7.7.101</ecNumber>
    </recommendedName>
</protein>
<dbReference type="Gene3D" id="3.90.980.10">
    <property type="entry name" value="DNA primase, catalytic core, N-terminal domain"/>
    <property type="match status" value="1"/>
</dbReference>
<keyword evidence="7 12" id="KW-0863">Zinc-finger</keyword>
<keyword evidence="1 12" id="KW-0240">DNA-directed RNA polymerase</keyword>
<sequence>MAGRIRDEDITLVRERTAIADIISESVTLRPAGGGNLKGLCPFHDEKSPSFNVSPARNVFYCFGCGKGGDAISFLMDAEHLTFVESVERLADRAGIQLRYIEAGPAPIRAQQGQKQRLVAAHAAAVEFYAGQLGTPGARAAREFLASRGFDRAAAQRYGCGFAPEGWDPLTRHLRQKGFTTQELITAGLSRQARSGSLIDRFRRRLLWPIRDLAGDVIGFGARKLFDDDDGPKYLNTPETPIYKKSHVLYGLDQAKREIAKQGRAVIVEGYTDVMACHLADVPVAVATCGTAFGADHIGVLRRLLMDTDGRGGEIIYTFDGDAAGQKAALRAFEEDQRFVGRTFIAVSPDNMDPCELRLAKGDMAVRDLVARREPLVDFALRQIISRYDLDTVDGRVEAMRHTAPLVAKIKDREKRPEYVRKLAGDLGMEIEPVQRAVLAAGSQQPPAARGDRRPADPPAPRRPEPTIDSPQSLVEREALKLALQVPVLAGPMFDALGPDAYLHPVHRAVRVAVDGAGGAATATGGAVWIERVRDACGDLAAAALVGELAVEPLRIDGEPDPRYVSITLARLEVGSVTARIRDLKSKIQRVNPVASKDEYFALFGELLSLEQHARALREQAAGGL</sequence>
<evidence type="ECO:0000313" key="16">
    <source>
        <dbReference type="EMBL" id="MFC0564525.1"/>
    </source>
</evidence>
<dbReference type="InterPro" id="IPR037068">
    <property type="entry name" value="DNA_primase_core_N_sf"/>
</dbReference>
<dbReference type="HAMAP" id="MF_00974">
    <property type="entry name" value="DNA_primase_DnaG"/>
    <property type="match status" value="1"/>
</dbReference>
<dbReference type="InterPro" id="IPR002694">
    <property type="entry name" value="Znf_CHC2"/>
</dbReference>
<dbReference type="Pfam" id="PF01807">
    <property type="entry name" value="Zn_ribbon_DnaG"/>
    <property type="match status" value="1"/>
</dbReference>
<dbReference type="Pfam" id="PF08275">
    <property type="entry name" value="DNAG_N"/>
    <property type="match status" value="1"/>
</dbReference>
<accession>A0ABV6NUS9</accession>
<dbReference type="PANTHER" id="PTHR30313:SF2">
    <property type="entry name" value="DNA PRIMASE"/>
    <property type="match status" value="1"/>
</dbReference>
<dbReference type="InterPro" id="IPR013173">
    <property type="entry name" value="DNA_primase_DnaG_DnaB-bd_dom"/>
</dbReference>